<dbReference type="AlphaFoldDB" id="A0A1B8TXK0"/>
<feature type="chain" id="PRO_5008615719" description="LPS export ABC transporter periplasmic protein LptC" evidence="1">
    <location>
        <begin position="26"/>
        <end position="161"/>
    </location>
</feature>
<dbReference type="OrthoDB" id="1202270at2"/>
<protein>
    <recommendedName>
        <fullName evidence="4">LPS export ABC transporter periplasmic protein LptC</fullName>
    </recommendedName>
</protein>
<dbReference type="EMBL" id="LSFM01000022">
    <property type="protein sequence ID" value="OBY64302.1"/>
    <property type="molecule type" value="Genomic_DNA"/>
</dbReference>
<keyword evidence="3" id="KW-1185">Reference proteome</keyword>
<dbReference type="Proteomes" id="UP000092584">
    <property type="component" value="Unassembled WGS sequence"/>
</dbReference>
<comment type="caution">
    <text evidence="2">The sequence shown here is derived from an EMBL/GenBank/DDBJ whole genome shotgun (WGS) entry which is preliminary data.</text>
</comment>
<proteinExistence type="predicted"/>
<sequence>MKKIKNTLAVTVLLIGLFAFKNAHTNPNPVLLKSLEKEKIVKMLSAQEFGCRPSSELNFYVETTLLKKYRGYAKIEAKVFVFDKLTNQKSMLANENIIVANHKDSLINYDKIINNSETTELENGHIIIHNEKNTEFKLANLLKSELIYNRYIISTNKLLNS</sequence>
<evidence type="ECO:0000313" key="2">
    <source>
        <dbReference type="EMBL" id="OBY64302.1"/>
    </source>
</evidence>
<reference evidence="3" key="1">
    <citation type="submission" date="2016-02" db="EMBL/GenBank/DDBJ databases">
        <authorList>
            <person name="Shin S.-K."/>
            <person name="Yi H."/>
            <person name="Kim E."/>
        </authorList>
    </citation>
    <scope>NUCLEOTIDE SEQUENCE [LARGE SCALE GENOMIC DNA]</scope>
    <source>
        <strain evidence="3">LPB0003</strain>
    </source>
</reference>
<organism evidence="2 3">
    <name type="scientific">Polaribacter vadi</name>
    <dbReference type="NCBI Taxonomy" id="1774273"/>
    <lineage>
        <taxon>Bacteria</taxon>
        <taxon>Pseudomonadati</taxon>
        <taxon>Bacteroidota</taxon>
        <taxon>Flavobacteriia</taxon>
        <taxon>Flavobacteriales</taxon>
        <taxon>Flavobacteriaceae</taxon>
    </lineage>
</organism>
<feature type="signal peptide" evidence="1">
    <location>
        <begin position="1"/>
        <end position="25"/>
    </location>
</feature>
<evidence type="ECO:0008006" key="4">
    <source>
        <dbReference type="Google" id="ProtNLM"/>
    </source>
</evidence>
<keyword evidence="1" id="KW-0732">Signal</keyword>
<evidence type="ECO:0000313" key="3">
    <source>
        <dbReference type="Proteomes" id="UP000092584"/>
    </source>
</evidence>
<dbReference type="RefSeq" id="WP_065319052.1">
    <property type="nucleotide sequence ID" value="NZ_CP017477.1"/>
</dbReference>
<gene>
    <name evidence="2" type="ORF">LPB3_07895</name>
</gene>
<name>A0A1B8TXK0_9FLAO</name>
<accession>A0A1B8TXK0</accession>
<evidence type="ECO:0000256" key="1">
    <source>
        <dbReference type="SAM" id="SignalP"/>
    </source>
</evidence>
<dbReference type="KEGG" id="pob:LPB03_04600"/>